<gene>
    <name evidence="1" type="ORF">SAMN05414137_104430</name>
</gene>
<dbReference type="EMBL" id="FOAZ01000004">
    <property type="protein sequence ID" value="SEK96028.1"/>
    <property type="molecule type" value="Genomic_DNA"/>
</dbReference>
<dbReference type="Proteomes" id="UP000183015">
    <property type="component" value="Unassembled WGS sequence"/>
</dbReference>
<name>A0A1H7LAX1_STRJI</name>
<accession>A0A1H7LAX1</accession>
<evidence type="ECO:0000313" key="2">
    <source>
        <dbReference type="Proteomes" id="UP000183015"/>
    </source>
</evidence>
<protein>
    <submittedName>
        <fullName evidence="1">Uncharacterized protein</fullName>
    </submittedName>
</protein>
<proteinExistence type="predicted"/>
<dbReference type="RefSeq" id="WP_161791186.1">
    <property type="nucleotide sequence ID" value="NZ_BBPN01000001.1"/>
</dbReference>
<sequence>MSVILCLLVAPLGLFLILGLSWFEDHVLRPPASPAEQALQKAVELLNKPRG</sequence>
<dbReference type="AlphaFoldDB" id="A0A1H7LAX1"/>
<dbReference type="eggNOG" id="ENOG5031PE2">
    <property type="taxonomic scope" value="Bacteria"/>
</dbReference>
<dbReference type="STRING" id="235985.SAMN05414137_104430"/>
<organism evidence="1 2">
    <name type="scientific">Streptacidiphilus jiangxiensis</name>
    <dbReference type="NCBI Taxonomy" id="235985"/>
    <lineage>
        <taxon>Bacteria</taxon>
        <taxon>Bacillati</taxon>
        <taxon>Actinomycetota</taxon>
        <taxon>Actinomycetes</taxon>
        <taxon>Kitasatosporales</taxon>
        <taxon>Streptomycetaceae</taxon>
        <taxon>Streptacidiphilus</taxon>
    </lineage>
</organism>
<evidence type="ECO:0000313" key="1">
    <source>
        <dbReference type="EMBL" id="SEK96028.1"/>
    </source>
</evidence>
<keyword evidence="2" id="KW-1185">Reference proteome</keyword>
<reference evidence="2" key="1">
    <citation type="submission" date="2016-10" db="EMBL/GenBank/DDBJ databases">
        <authorList>
            <person name="Varghese N."/>
        </authorList>
    </citation>
    <scope>NUCLEOTIDE SEQUENCE [LARGE SCALE GENOMIC DNA]</scope>
    <source>
        <strain evidence="2">DSM 45096 / BCRC 16803 / CGMCC 4.1857 / CIP 109030 / JCM 12277 / KCTC 19219 / NBRC 100920 / 33214</strain>
    </source>
</reference>